<evidence type="ECO:0000256" key="1">
    <source>
        <dbReference type="SAM" id="SignalP"/>
    </source>
</evidence>
<keyword evidence="1" id="KW-0732">Signal</keyword>
<gene>
    <name evidence="2" type="ORF">NS331_05010</name>
</gene>
<organism evidence="2 3">
    <name type="scientific">Pseudacidovorax intermedius</name>
    <dbReference type="NCBI Taxonomy" id="433924"/>
    <lineage>
        <taxon>Bacteria</taxon>
        <taxon>Pseudomonadati</taxon>
        <taxon>Pseudomonadota</taxon>
        <taxon>Betaproteobacteria</taxon>
        <taxon>Burkholderiales</taxon>
        <taxon>Comamonadaceae</taxon>
        <taxon>Pseudacidovorax</taxon>
    </lineage>
</organism>
<proteinExistence type="predicted"/>
<feature type="chain" id="PRO_5007547122" description="DUF2946 family protein" evidence="1">
    <location>
        <begin position="23"/>
        <end position="137"/>
    </location>
</feature>
<feature type="signal peptide" evidence="1">
    <location>
        <begin position="1"/>
        <end position="22"/>
    </location>
</feature>
<sequence>MARWLLLAHCLLLLLPMWPALNGVQAQGARPPADAFMVCTAQGMQALPVAQGAAVVARTGMEGDADPAGETSDAVPTSSGCALCHARVLMPLPAWTPGLPLRAISSPPPVPQRPLVLVADAPWRPLQARAPPPALAG</sequence>
<dbReference type="Pfam" id="PF11162">
    <property type="entry name" value="DUF2946"/>
    <property type="match status" value="1"/>
</dbReference>
<dbReference type="AlphaFoldDB" id="A0A147H6W4"/>
<name>A0A147H6W4_9BURK</name>
<reference evidence="2 3" key="1">
    <citation type="journal article" date="2016" name="Front. Microbiol.">
        <title>Genomic Resource of Rice Seed Associated Bacteria.</title>
        <authorList>
            <person name="Midha S."/>
            <person name="Bansal K."/>
            <person name="Sharma S."/>
            <person name="Kumar N."/>
            <person name="Patil P.P."/>
            <person name="Chaudhry V."/>
            <person name="Patil P.B."/>
        </authorList>
    </citation>
    <scope>NUCLEOTIDE SEQUENCE [LARGE SCALE GENOMIC DNA]</scope>
    <source>
        <strain evidence="2 3">NS331</strain>
    </source>
</reference>
<evidence type="ECO:0000313" key="2">
    <source>
        <dbReference type="EMBL" id="KTT25679.1"/>
    </source>
</evidence>
<evidence type="ECO:0000313" key="3">
    <source>
        <dbReference type="Proteomes" id="UP000072741"/>
    </source>
</evidence>
<dbReference type="Proteomes" id="UP000072741">
    <property type="component" value="Unassembled WGS sequence"/>
</dbReference>
<protein>
    <recommendedName>
        <fullName evidence="4">DUF2946 family protein</fullName>
    </recommendedName>
</protein>
<dbReference type="InterPro" id="IPR021333">
    <property type="entry name" value="DUF2946"/>
</dbReference>
<evidence type="ECO:0008006" key="4">
    <source>
        <dbReference type="Google" id="ProtNLM"/>
    </source>
</evidence>
<accession>A0A147H6W4</accession>
<comment type="caution">
    <text evidence="2">The sequence shown here is derived from an EMBL/GenBank/DDBJ whole genome shotgun (WGS) entry which is preliminary data.</text>
</comment>
<dbReference type="EMBL" id="LDSL01000033">
    <property type="protein sequence ID" value="KTT25679.1"/>
    <property type="molecule type" value="Genomic_DNA"/>
</dbReference>
<keyword evidence="3" id="KW-1185">Reference proteome</keyword>